<accession>W5TAG6</accession>
<dbReference type="EMBL" id="CP006850">
    <property type="protein sequence ID" value="AHH16192.1"/>
    <property type="molecule type" value="Genomic_DNA"/>
</dbReference>
<evidence type="ECO:0000313" key="2">
    <source>
        <dbReference type="EMBL" id="AHH16192.1"/>
    </source>
</evidence>
<dbReference type="PANTHER" id="PTHR48098:SF1">
    <property type="entry name" value="DIACYLGLYCEROL ACYLTRANSFERASE_MYCOLYLTRANSFERASE AG85A"/>
    <property type="match status" value="1"/>
</dbReference>
<dbReference type="PANTHER" id="PTHR48098">
    <property type="entry name" value="ENTEROCHELIN ESTERASE-RELATED"/>
    <property type="match status" value="1"/>
</dbReference>
<dbReference type="STRING" id="1415166.NONO_c13890"/>
<dbReference type="PATRIC" id="fig|1415166.3.peg.1411"/>
<dbReference type="AlphaFoldDB" id="W5TAG6"/>
<dbReference type="eggNOG" id="COG0627">
    <property type="taxonomic scope" value="Bacteria"/>
</dbReference>
<dbReference type="Pfam" id="PF00756">
    <property type="entry name" value="Esterase"/>
    <property type="match status" value="1"/>
</dbReference>
<protein>
    <submittedName>
        <fullName evidence="2">Putative esterase</fullName>
    </submittedName>
</protein>
<proteinExistence type="predicted"/>
<sequence length="350" mass="37151">MVCEAMAVFADKVRGTVRWMACPVVAALIAIAFAPTAAAAPAARIVTETPGPGRILEIGVYSPSMDRVIPLQVLRAADTSTPAPTLYLLNGAGGGEDAATWLKQTDASDFFTGKHVNVVVPMEGAFSYYTDWERPDEGLAKKLNNNGRNMWATFLTEELPPVIDAALHTTGANALAGISMAGTSVLDLAIRAPRLYRSVAAYSGCAMTSDPLGQSFVSLVVGLGKGDPRNMWGPTGGPGWREHDPYLHADRLPDIPMYISSGSGLPGRHDTLGDPGVGDDGRVLANQVVLGGGIESAANYCTARLAERTRQLGRTDITYNFHPAGTHSWGYWQDDLHKSWPMMAAAIAVG</sequence>
<reference evidence="2 3" key="1">
    <citation type="journal article" date="2014" name="Appl. Environ. Microbiol.">
        <title>Insights into the Microbial Degradation of Rubber and Gutta-Percha by Analysis of the Complete Genome of Nocardia nova SH22a.</title>
        <authorList>
            <person name="Luo Q."/>
            <person name="Hiessl S."/>
            <person name="Poehlein A."/>
            <person name="Daniel R."/>
            <person name="Steinbuchel A."/>
        </authorList>
    </citation>
    <scope>NUCLEOTIDE SEQUENCE [LARGE SCALE GENOMIC DNA]</scope>
    <source>
        <strain evidence="2">SH22a</strain>
    </source>
</reference>
<dbReference type="Gene3D" id="3.40.50.1820">
    <property type="entry name" value="alpha/beta hydrolase"/>
    <property type="match status" value="1"/>
</dbReference>
<evidence type="ECO:0000313" key="3">
    <source>
        <dbReference type="Proteomes" id="UP000019150"/>
    </source>
</evidence>
<dbReference type="Proteomes" id="UP000019150">
    <property type="component" value="Chromosome"/>
</dbReference>
<dbReference type="InterPro" id="IPR029058">
    <property type="entry name" value="AB_hydrolase_fold"/>
</dbReference>
<feature type="chain" id="PRO_5004873373" evidence="1">
    <location>
        <begin position="40"/>
        <end position="350"/>
    </location>
</feature>
<evidence type="ECO:0000256" key="1">
    <source>
        <dbReference type="SAM" id="SignalP"/>
    </source>
</evidence>
<dbReference type="SUPFAM" id="SSF53474">
    <property type="entry name" value="alpha/beta-Hydrolases"/>
    <property type="match status" value="1"/>
</dbReference>
<gene>
    <name evidence="2" type="ORF">NONO_c13890</name>
</gene>
<dbReference type="KEGG" id="nno:NONO_c13890"/>
<dbReference type="InterPro" id="IPR050583">
    <property type="entry name" value="Mycobacterial_A85_antigen"/>
</dbReference>
<dbReference type="InterPro" id="IPR000801">
    <property type="entry name" value="Esterase-like"/>
</dbReference>
<dbReference type="HOGENOM" id="CLU_026624_0_0_11"/>
<keyword evidence="3" id="KW-1185">Reference proteome</keyword>
<feature type="signal peptide" evidence="1">
    <location>
        <begin position="1"/>
        <end position="39"/>
    </location>
</feature>
<dbReference type="GO" id="GO:0016747">
    <property type="term" value="F:acyltransferase activity, transferring groups other than amino-acyl groups"/>
    <property type="evidence" value="ECO:0007669"/>
    <property type="project" value="TreeGrafter"/>
</dbReference>
<organism evidence="2 3">
    <name type="scientific">Nocardia nova SH22a</name>
    <dbReference type="NCBI Taxonomy" id="1415166"/>
    <lineage>
        <taxon>Bacteria</taxon>
        <taxon>Bacillati</taxon>
        <taxon>Actinomycetota</taxon>
        <taxon>Actinomycetes</taxon>
        <taxon>Mycobacteriales</taxon>
        <taxon>Nocardiaceae</taxon>
        <taxon>Nocardia</taxon>
    </lineage>
</organism>
<name>W5TAG6_9NOCA</name>
<keyword evidence="1" id="KW-0732">Signal</keyword>